<gene>
    <name evidence="6" type="primary">prsK</name>
    <name evidence="6" type="ORF">C7I55_21470</name>
</gene>
<dbReference type="InterPro" id="IPR014265">
    <property type="entry name" value="XrtA/PrsK"/>
</dbReference>
<keyword evidence="6" id="KW-0808">Transferase</keyword>
<dbReference type="InterPro" id="IPR003594">
    <property type="entry name" value="HATPase_dom"/>
</dbReference>
<protein>
    <recommendedName>
        <fullName evidence="2">histidine kinase</fullName>
        <ecNumber evidence="2">2.7.13.3</ecNumber>
    </recommendedName>
</protein>
<keyword evidence="4" id="KW-1133">Transmembrane helix</keyword>
<feature type="domain" description="Histidine kinase" evidence="5">
    <location>
        <begin position="478"/>
        <end position="680"/>
    </location>
</feature>
<feature type="transmembrane region" description="Helical" evidence="4">
    <location>
        <begin position="90"/>
        <end position="111"/>
    </location>
</feature>
<keyword evidence="6" id="KW-0418">Kinase</keyword>
<name>A0A2P7QIF4_9SPHN</name>
<dbReference type="RefSeq" id="WP_106515193.1">
    <property type="nucleotide sequence ID" value="NZ_PXYI01000008.1"/>
</dbReference>
<sequence>MLALFGIWTHVLAAPAFGALAIWQLRHWPQGGRNRHLAAAFAVTGIWALLVALLGSYSFGAGLAESGRNFAFLSFMYAIVRTADVERQRAVRIVYGVIGGVIGLQITIAGVLPQFEGVPIAYQALTSTAQMLGLIISAGALVLVHNLYGQAAPDSRWGLKLPMIALAAMWTYDLHLYTLGYLTRSTVPDLLALRGAVLMLLAPLFAIAARRDTEWRFQLSRAATFQSLSATAIFLYLMVMMSASRALEIVGGDWGRLGQISLVSAMLLAAALVLPSGRARAWLRVMLAKHFFEHRYDYREEWLRFTRTVGAAGPDAPPLGERVVKAISDIAESPGGLLLAPDENGRLVVEARFNWRDDLPSSGEDSALIAFLEKTAHVLDMDAARAAPLAAAGQSLDLPAHLAHVESAWAGIPLLHNDRLVGLVILQHPQIRRALDWEDFDLFRAAGIQAASYLAEARSQEALANAQRFDEFNRRFAFILHDIKNLVSQLSLVARNAERHADNPAFRQDMIATLQSSVKKMNDLLARLSRSTSGEGDTPRPTSLGHILSALAEAKKRVHPVEVAAQPGLVSVVDPRALEQAINHLLQNAIDASDAGTPVLLRLRAEGGEALIEVIDTGAGMSADFVRSRLFQPFASTKDGGFGVGAFEARTLVGAIGGRVDVASVEGAGTCFTIVLPLAEPSAFLPAERMRA</sequence>
<dbReference type="GO" id="GO:0000155">
    <property type="term" value="F:phosphorelay sensor kinase activity"/>
    <property type="evidence" value="ECO:0007669"/>
    <property type="project" value="TreeGrafter"/>
</dbReference>
<dbReference type="InterPro" id="IPR029016">
    <property type="entry name" value="GAF-like_dom_sf"/>
</dbReference>
<feature type="transmembrane region" description="Helical" evidence="4">
    <location>
        <begin position="131"/>
        <end position="149"/>
    </location>
</feature>
<dbReference type="SMART" id="SM00387">
    <property type="entry name" value="HATPase_c"/>
    <property type="match status" value="1"/>
</dbReference>
<feature type="transmembrane region" description="Helical" evidence="4">
    <location>
        <begin position="161"/>
        <end position="179"/>
    </location>
</feature>
<dbReference type="OrthoDB" id="9785691at2"/>
<dbReference type="PANTHER" id="PTHR43547:SF2">
    <property type="entry name" value="HYBRID SIGNAL TRANSDUCTION HISTIDINE KINASE C"/>
    <property type="match status" value="1"/>
</dbReference>
<comment type="caution">
    <text evidence="6">The sequence shown here is derived from an EMBL/GenBank/DDBJ whole genome shotgun (WGS) entry which is preliminary data.</text>
</comment>
<feature type="transmembrane region" description="Helical" evidence="4">
    <location>
        <begin position="6"/>
        <end position="25"/>
    </location>
</feature>
<evidence type="ECO:0000256" key="3">
    <source>
        <dbReference type="ARBA" id="ARBA00022553"/>
    </source>
</evidence>
<evidence type="ECO:0000256" key="2">
    <source>
        <dbReference type="ARBA" id="ARBA00012438"/>
    </source>
</evidence>
<dbReference type="PANTHER" id="PTHR43547">
    <property type="entry name" value="TWO-COMPONENT HISTIDINE KINASE"/>
    <property type="match status" value="1"/>
</dbReference>
<feature type="transmembrane region" description="Helical" evidence="4">
    <location>
        <begin position="254"/>
        <end position="274"/>
    </location>
</feature>
<dbReference type="AlphaFoldDB" id="A0A2P7QIF4"/>
<dbReference type="InterPro" id="IPR004358">
    <property type="entry name" value="Sig_transdc_His_kin-like_C"/>
</dbReference>
<evidence type="ECO:0000256" key="4">
    <source>
        <dbReference type="SAM" id="Phobius"/>
    </source>
</evidence>
<accession>A0A2P7QIF4</accession>
<feature type="transmembrane region" description="Helical" evidence="4">
    <location>
        <begin position="222"/>
        <end position="242"/>
    </location>
</feature>
<evidence type="ECO:0000259" key="5">
    <source>
        <dbReference type="PROSITE" id="PS50109"/>
    </source>
</evidence>
<dbReference type="Gene3D" id="3.30.450.40">
    <property type="match status" value="1"/>
</dbReference>
<feature type="transmembrane region" description="Helical" evidence="4">
    <location>
        <begin position="191"/>
        <end position="210"/>
    </location>
</feature>
<dbReference type="SUPFAM" id="SSF55781">
    <property type="entry name" value="GAF domain-like"/>
    <property type="match status" value="1"/>
</dbReference>
<dbReference type="InterPro" id="IPR005467">
    <property type="entry name" value="His_kinase_dom"/>
</dbReference>
<dbReference type="InterPro" id="IPR003018">
    <property type="entry name" value="GAF"/>
</dbReference>
<dbReference type="SUPFAM" id="SSF55874">
    <property type="entry name" value="ATPase domain of HSP90 chaperone/DNA topoisomerase II/histidine kinase"/>
    <property type="match status" value="1"/>
</dbReference>
<dbReference type="NCBIfam" id="TIGR02916">
    <property type="entry name" value="PEP_his_kin"/>
    <property type="match status" value="1"/>
</dbReference>
<proteinExistence type="predicted"/>
<dbReference type="PRINTS" id="PR00344">
    <property type="entry name" value="BCTRLSENSOR"/>
</dbReference>
<keyword evidence="3" id="KW-0597">Phosphoprotein</keyword>
<keyword evidence="7" id="KW-1185">Reference proteome</keyword>
<dbReference type="Pfam" id="PF01590">
    <property type="entry name" value="GAF"/>
    <property type="match status" value="1"/>
</dbReference>
<dbReference type="Proteomes" id="UP000241167">
    <property type="component" value="Unassembled WGS sequence"/>
</dbReference>
<dbReference type="Gene3D" id="3.30.565.10">
    <property type="entry name" value="Histidine kinase-like ATPase, C-terminal domain"/>
    <property type="match status" value="1"/>
</dbReference>
<organism evidence="6 7">
    <name type="scientific">Allosphingosinicella deserti</name>
    <dbReference type="NCBI Taxonomy" id="2116704"/>
    <lineage>
        <taxon>Bacteria</taxon>
        <taxon>Pseudomonadati</taxon>
        <taxon>Pseudomonadota</taxon>
        <taxon>Alphaproteobacteria</taxon>
        <taxon>Sphingomonadales</taxon>
        <taxon>Sphingomonadaceae</taxon>
        <taxon>Allosphingosinicella</taxon>
    </lineage>
</organism>
<dbReference type="InterPro" id="IPR036890">
    <property type="entry name" value="HATPase_C_sf"/>
</dbReference>
<dbReference type="EC" id="2.7.13.3" evidence="2"/>
<dbReference type="PROSITE" id="PS50109">
    <property type="entry name" value="HIS_KIN"/>
    <property type="match status" value="1"/>
</dbReference>
<dbReference type="EMBL" id="PXYI01000008">
    <property type="protein sequence ID" value="PSJ37758.1"/>
    <property type="molecule type" value="Genomic_DNA"/>
</dbReference>
<comment type="catalytic activity">
    <reaction evidence="1">
        <text>ATP + protein L-histidine = ADP + protein N-phospho-L-histidine.</text>
        <dbReference type="EC" id="2.7.13.3"/>
    </reaction>
</comment>
<dbReference type="Pfam" id="PF02518">
    <property type="entry name" value="HATPase_c"/>
    <property type="match status" value="1"/>
</dbReference>
<feature type="transmembrane region" description="Helical" evidence="4">
    <location>
        <begin position="37"/>
        <end position="60"/>
    </location>
</feature>
<evidence type="ECO:0000313" key="6">
    <source>
        <dbReference type="EMBL" id="PSJ37758.1"/>
    </source>
</evidence>
<keyword evidence="4" id="KW-0472">Membrane</keyword>
<evidence type="ECO:0000313" key="7">
    <source>
        <dbReference type="Proteomes" id="UP000241167"/>
    </source>
</evidence>
<evidence type="ECO:0000256" key="1">
    <source>
        <dbReference type="ARBA" id="ARBA00000085"/>
    </source>
</evidence>
<keyword evidence="4" id="KW-0812">Transmembrane</keyword>
<reference evidence="6 7" key="1">
    <citation type="submission" date="2018-03" db="EMBL/GenBank/DDBJ databases">
        <title>The draft genome of Sphingosinicella sp. GL-C-18.</title>
        <authorList>
            <person name="Liu L."/>
            <person name="Li L."/>
            <person name="Liang L."/>
            <person name="Zhang X."/>
            <person name="Wang T."/>
        </authorList>
    </citation>
    <scope>NUCLEOTIDE SEQUENCE [LARGE SCALE GENOMIC DNA]</scope>
    <source>
        <strain evidence="6 7">GL-C-18</strain>
    </source>
</reference>